<dbReference type="InterPro" id="IPR027304">
    <property type="entry name" value="Trigger_fact/SurA_dom_sf"/>
</dbReference>
<evidence type="ECO:0000313" key="8">
    <source>
        <dbReference type="EMBL" id="PCD75834.1"/>
    </source>
</evidence>
<dbReference type="Gene3D" id="1.10.4030.10">
    <property type="entry name" value="Porin chaperone SurA, peptide-binding domain"/>
    <property type="match status" value="1"/>
</dbReference>
<dbReference type="InterPro" id="IPR046357">
    <property type="entry name" value="PPIase_dom_sf"/>
</dbReference>
<dbReference type="GO" id="GO:0003755">
    <property type="term" value="F:peptidyl-prolyl cis-trans isomerase activity"/>
    <property type="evidence" value="ECO:0007669"/>
    <property type="project" value="UniProtKB-KW"/>
</dbReference>
<accession>A0A2A4CP06</accession>
<dbReference type="AlphaFoldDB" id="A0A2A4CP06"/>
<comment type="caution">
    <text evidence="8">The sequence shown here is derived from an EMBL/GenBank/DDBJ whole genome shotgun (WGS) entry which is preliminary data.</text>
</comment>
<dbReference type="PROSITE" id="PS50198">
    <property type="entry name" value="PPIC_PPIASE_2"/>
    <property type="match status" value="1"/>
</dbReference>
<evidence type="ECO:0000256" key="2">
    <source>
        <dbReference type="ARBA" id="ARBA00022729"/>
    </source>
</evidence>
<feature type="domain" description="PpiC" evidence="7">
    <location>
        <begin position="169"/>
        <end position="265"/>
    </location>
</feature>
<dbReference type="InterPro" id="IPR050280">
    <property type="entry name" value="OMP_Chaperone_SurA"/>
</dbReference>
<sequence>MKRFLPLLALVIATSLGLGARVEAQGYVQGNLFAPQITVNGHGITGFEINQRMRLMQLLRAPGDLREGAEKALIEDRLRLDIAKQMGLSVSEDEIAAGMAEFAGRANLDTEQFLKAIGEGGVEPQSFRDFVRAGLAWRAVVREKYRGSINIHEADIDRALLAESDLGQGTKVLLSEMIIPAPAGEEGRAMAIAREASALRSPAAFAEMAERVSSAPSKARGGRLDWMPLEGLPAELRPVLLRLKPDTATQPIRLPNAVAVFMLRGIQDGGKSGAPAMTLDYMLYALGPTGAAATATAAQKTIAEIDRCNDLYGLAEGQPADRLLVESAPAGSIDPEIGAALAAMDIGETRVIARGGNDMLLMLCERAPTLVGEEAALDRNGTRERLVNERLRVLAENFFADQLETAVITRP</sequence>
<evidence type="ECO:0000256" key="4">
    <source>
        <dbReference type="ARBA" id="ARBA00031484"/>
    </source>
</evidence>
<gene>
    <name evidence="8" type="ORF">CLN94_11800</name>
</gene>
<organism evidence="8 9">
    <name type="scientific">Pseudothioclava arenosa</name>
    <dbReference type="NCBI Taxonomy" id="1795308"/>
    <lineage>
        <taxon>Bacteria</taxon>
        <taxon>Pseudomonadati</taxon>
        <taxon>Pseudomonadota</taxon>
        <taxon>Alphaproteobacteria</taxon>
        <taxon>Rhodobacterales</taxon>
        <taxon>Paracoccaceae</taxon>
        <taxon>Pseudothioclava</taxon>
    </lineage>
</organism>
<feature type="chain" id="PRO_5012607471" description="Parvulin-like PPIase" evidence="6">
    <location>
        <begin position="21"/>
        <end position="411"/>
    </location>
</feature>
<dbReference type="PANTHER" id="PTHR47637:SF1">
    <property type="entry name" value="CHAPERONE SURA"/>
    <property type="match status" value="1"/>
</dbReference>
<proteinExistence type="predicted"/>
<dbReference type="Gene3D" id="3.10.50.40">
    <property type="match status" value="1"/>
</dbReference>
<name>A0A2A4CP06_9RHOB</name>
<feature type="signal peptide" evidence="6">
    <location>
        <begin position="1"/>
        <end position="20"/>
    </location>
</feature>
<evidence type="ECO:0000256" key="1">
    <source>
        <dbReference type="ARBA" id="ARBA00018370"/>
    </source>
</evidence>
<keyword evidence="5" id="KW-0697">Rotamase</keyword>
<keyword evidence="2 6" id="KW-0732">Signal</keyword>
<dbReference type="Pfam" id="PF00639">
    <property type="entry name" value="Rotamase"/>
    <property type="match status" value="1"/>
</dbReference>
<dbReference type="SUPFAM" id="SSF109998">
    <property type="entry name" value="Triger factor/SurA peptide-binding domain-like"/>
    <property type="match status" value="1"/>
</dbReference>
<dbReference type="RefSeq" id="WP_096434152.1">
    <property type="nucleotide sequence ID" value="NZ_NTJD01000009.1"/>
</dbReference>
<protein>
    <recommendedName>
        <fullName evidence="1">Parvulin-like PPIase</fullName>
    </recommendedName>
    <alternativeName>
        <fullName evidence="3">Peptidyl-prolyl cis-trans isomerase plp</fullName>
    </alternativeName>
    <alternativeName>
        <fullName evidence="4">Rotamase plp</fullName>
    </alternativeName>
</protein>
<dbReference type="PANTHER" id="PTHR47637">
    <property type="entry name" value="CHAPERONE SURA"/>
    <property type="match status" value="1"/>
</dbReference>
<reference evidence="8 9" key="1">
    <citation type="submission" date="2017-09" db="EMBL/GenBank/DDBJ databases">
        <title>A multilocus sequence analysis scheme for characterization of bacteria in the genus Thioclava.</title>
        <authorList>
            <person name="Liu Y."/>
            <person name="Shao Z."/>
        </authorList>
    </citation>
    <scope>NUCLEOTIDE SEQUENCE [LARGE SCALE GENOMIC DNA]</scope>
    <source>
        <strain evidence="8 9">CAU 1312</strain>
    </source>
</reference>
<dbReference type="OrthoDB" id="9791746at2"/>
<dbReference type="SUPFAM" id="SSF54534">
    <property type="entry name" value="FKBP-like"/>
    <property type="match status" value="1"/>
</dbReference>
<dbReference type="InterPro" id="IPR000297">
    <property type="entry name" value="PPIase_PpiC"/>
</dbReference>
<evidence type="ECO:0000256" key="6">
    <source>
        <dbReference type="SAM" id="SignalP"/>
    </source>
</evidence>
<evidence type="ECO:0000256" key="5">
    <source>
        <dbReference type="PROSITE-ProRule" id="PRU00278"/>
    </source>
</evidence>
<keyword evidence="9" id="KW-1185">Reference proteome</keyword>
<keyword evidence="5 8" id="KW-0413">Isomerase</keyword>
<dbReference type="EMBL" id="NTJD01000009">
    <property type="protein sequence ID" value="PCD75834.1"/>
    <property type="molecule type" value="Genomic_DNA"/>
</dbReference>
<evidence type="ECO:0000313" key="9">
    <source>
        <dbReference type="Proteomes" id="UP000243507"/>
    </source>
</evidence>
<dbReference type="Proteomes" id="UP000243507">
    <property type="component" value="Unassembled WGS sequence"/>
</dbReference>
<evidence type="ECO:0000259" key="7">
    <source>
        <dbReference type="PROSITE" id="PS50198"/>
    </source>
</evidence>
<evidence type="ECO:0000256" key="3">
    <source>
        <dbReference type="ARBA" id="ARBA00030642"/>
    </source>
</evidence>